<dbReference type="EnsemblPlants" id="LPERR12G15320.1">
    <property type="protein sequence ID" value="LPERR12G15320.1"/>
    <property type="gene ID" value="LPERR12G15320"/>
</dbReference>
<reference evidence="7 8" key="1">
    <citation type="submission" date="2012-08" db="EMBL/GenBank/DDBJ databases">
        <title>Oryza genome evolution.</title>
        <authorList>
            <person name="Wing R.A."/>
        </authorList>
    </citation>
    <scope>NUCLEOTIDE SEQUENCE</scope>
</reference>
<evidence type="ECO:0000259" key="6">
    <source>
        <dbReference type="PROSITE" id="PS50600"/>
    </source>
</evidence>
<feature type="region of interest" description="Disordered" evidence="5">
    <location>
        <begin position="518"/>
        <end position="549"/>
    </location>
</feature>
<dbReference type="eggNOG" id="KOG0779">
    <property type="taxonomic scope" value="Eukaryota"/>
</dbReference>
<protein>
    <recommendedName>
        <fullName evidence="6">Ubiquitin-like protease family profile domain-containing protein</fullName>
    </recommendedName>
</protein>
<reference evidence="8" key="2">
    <citation type="submission" date="2013-12" db="EMBL/GenBank/DDBJ databases">
        <authorList>
            <person name="Yu Y."/>
            <person name="Lee S."/>
            <person name="de Baynast K."/>
            <person name="Wissotski M."/>
            <person name="Liu L."/>
            <person name="Talag J."/>
            <person name="Goicoechea J."/>
            <person name="Angelova A."/>
            <person name="Jetty R."/>
            <person name="Kudrna D."/>
            <person name="Golser W."/>
            <person name="Rivera L."/>
            <person name="Zhang J."/>
            <person name="Wing R."/>
        </authorList>
    </citation>
    <scope>NUCLEOTIDE SEQUENCE</scope>
</reference>
<dbReference type="GO" id="GO:0016926">
    <property type="term" value="P:protein desumoylation"/>
    <property type="evidence" value="ECO:0007669"/>
    <property type="project" value="UniProtKB-ARBA"/>
</dbReference>
<name>A0A0D9Y191_9ORYZ</name>
<feature type="region of interest" description="Disordered" evidence="5">
    <location>
        <begin position="188"/>
        <end position="209"/>
    </location>
</feature>
<dbReference type="Pfam" id="PF02902">
    <property type="entry name" value="Peptidase_C48"/>
    <property type="match status" value="1"/>
</dbReference>
<feature type="region of interest" description="Disordered" evidence="5">
    <location>
        <begin position="610"/>
        <end position="690"/>
    </location>
</feature>
<dbReference type="PANTHER" id="PTHR46915:SF1">
    <property type="entry name" value="UBIQUITIN-LIKE PROTEASE FAMILY PROFILE DOMAIN-CONTAINING PROTEIN"/>
    <property type="match status" value="1"/>
</dbReference>
<evidence type="ECO:0000313" key="7">
    <source>
        <dbReference type="EnsemblPlants" id="LPERR12G15320.1"/>
    </source>
</evidence>
<comment type="similarity">
    <text evidence="1">Belongs to the peptidase C48 family.</text>
</comment>
<dbReference type="AlphaFoldDB" id="A0A0D9Y191"/>
<accession>A0A0D9Y191</accession>
<dbReference type="GO" id="GO:0006508">
    <property type="term" value="P:proteolysis"/>
    <property type="evidence" value="ECO:0007669"/>
    <property type="project" value="UniProtKB-KW"/>
</dbReference>
<evidence type="ECO:0000256" key="3">
    <source>
        <dbReference type="ARBA" id="ARBA00022801"/>
    </source>
</evidence>
<dbReference type="STRING" id="77586.A0A0D9Y191"/>
<dbReference type="PROSITE" id="PS50600">
    <property type="entry name" value="ULP_PROTEASE"/>
    <property type="match status" value="1"/>
</dbReference>
<dbReference type="HOGENOM" id="CLU_027032_1_0_1"/>
<dbReference type="SUPFAM" id="SSF54001">
    <property type="entry name" value="Cysteine proteinases"/>
    <property type="match status" value="1"/>
</dbReference>
<keyword evidence="2" id="KW-0645">Protease</keyword>
<dbReference type="InterPro" id="IPR038765">
    <property type="entry name" value="Papain-like_cys_pep_sf"/>
</dbReference>
<evidence type="ECO:0000256" key="4">
    <source>
        <dbReference type="ARBA" id="ARBA00022807"/>
    </source>
</evidence>
<evidence type="ECO:0000256" key="2">
    <source>
        <dbReference type="ARBA" id="ARBA00022670"/>
    </source>
</evidence>
<feature type="compositionally biased region" description="Polar residues" evidence="5">
    <location>
        <begin position="198"/>
        <end position="207"/>
    </location>
</feature>
<dbReference type="Proteomes" id="UP000032180">
    <property type="component" value="Chromosome 12"/>
</dbReference>
<dbReference type="Gene3D" id="1.10.418.20">
    <property type="match status" value="1"/>
</dbReference>
<evidence type="ECO:0000256" key="1">
    <source>
        <dbReference type="ARBA" id="ARBA00005234"/>
    </source>
</evidence>
<dbReference type="InterPro" id="IPR003653">
    <property type="entry name" value="Peptidase_C48_C"/>
</dbReference>
<dbReference type="PANTHER" id="PTHR46915">
    <property type="entry name" value="UBIQUITIN-LIKE PROTEASE 4-RELATED"/>
    <property type="match status" value="1"/>
</dbReference>
<feature type="compositionally biased region" description="Basic and acidic residues" evidence="5">
    <location>
        <begin position="643"/>
        <end position="656"/>
    </location>
</feature>
<organism evidence="7 8">
    <name type="scientific">Leersia perrieri</name>
    <dbReference type="NCBI Taxonomy" id="77586"/>
    <lineage>
        <taxon>Eukaryota</taxon>
        <taxon>Viridiplantae</taxon>
        <taxon>Streptophyta</taxon>
        <taxon>Embryophyta</taxon>
        <taxon>Tracheophyta</taxon>
        <taxon>Spermatophyta</taxon>
        <taxon>Magnoliopsida</taxon>
        <taxon>Liliopsida</taxon>
        <taxon>Poales</taxon>
        <taxon>Poaceae</taxon>
        <taxon>BOP clade</taxon>
        <taxon>Oryzoideae</taxon>
        <taxon>Oryzeae</taxon>
        <taxon>Oryzinae</taxon>
        <taxon>Leersia</taxon>
    </lineage>
</organism>
<dbReference type="Gene3D" id="3.30.310.130">
    <property type="entry name" value="Ubiquitin-related"/>
    <property type="match status" value="1"/>
</dbReference>
<keyword evidence="8" id="KW-1185">Reference proteome</keyword>
<evidence type="ECO:0000313" key="8">
    <source>
        <dbReference type="Proteomes" id="UP000032180"/>
    </source>
</evidence>
<evidence type="ECO:0000256" key="5">
    <source>
        <dbReference type="SAM" id="MobiDB-lite"/>
    </source>
</evidence>
<sequence>MGGRRIEIDWDDVLPNGAGDVEVSFASDAAPVRPGGAARAAAEEVDVVMMTDGDLRTAIAESRSLGGRFKGILSGGGEGNRRRRKLLEDEARRRAAAKDGDGRRSAAQDVYAFNNEDQLEEYESRRSYGKSSPIYSTKENYGQLGVQTCRSFKQIVKQKPFSVDKMYSSKPCPSTLYGHKLRVHAIDPDEKTDDEKSQPSNTYTLRNSTKRWKEKHQACLPDFQKVDMLISDKASIPKKVRDVVLLDDEDGQLEAQVDCEMHDIWKESKIYYPSRDDPEAVELSSSDIKCLDPGVYLSSPVINYYIQYLKRTKLHDDDCRDRFYIFNTYFYSKLEEALLGKGEFVKLRRWWKGVNIYHTAYIILPIHGTAHWSLVIICIPSKESNSGPIILHLDSLEMHSSAKIFDTIGRYLEAEWCHLQKNDPSNISISEEIWEDLPRNIQKEKVQVPQQRNEYDCGIFMLYYIERFIREAPERFTRDNLGMFSRSWFQPEDASELRQRIRELLLEEFESARLDDALSEAGTTDGSDNEDTIKIGEPKAAAAASSDSPEMIVEIGDTGISNEEIKDAAASSNEEINDAAASGEGSFSICTSADKLTGCVLSEAATLSDSAVNDEEGDDITKAESVGSQNEQDIAVLSPRTWKNSEEKTHRPREPEICCDSSDSETDDVKIIEVPSQRTNKQKCKGCISE</sequence>
<keyword evidence="3" id="KW-0378">Hydrolase</keyword>
<proteinExistence type="inferred from homology"/>
<keyword evidence="4" id="KW-0788">Thiol protease</keyword>
<dbReference type="GO" id="GO:0008234">
    <property type="term" value="F:cysteine-type peptidase activity"/>
    <property type="evidence" value="ECO:0007669"/>
    <property type="project" value="UniProtKB-KW"/>
</dbReference>
<feature type="compositionally biased region" description="Basic and acidic residues" evidence="5">
    <location>
        <begin position="188"/>
        <end position="197"/>
    </location>
</feature>
<dbReference type="Gramene" id="LPERR12G15320.1">
    <property type="protein sequence ID" value="LPERR12G15320.1"/>
    <property type="gene ID" value="LPERR12G15320"/>
</dbReference>
<reference evidence="7" key="3">
    <citation type="submission" date="2015-04" db="UniProtKB">
        <authorList>
            <consortium name="EnsemblPlants"/>
        </authorList>
    </citation>
    <scope>IDENTIFICATION</scope>
</reference>
<feature type="domain" description="Ubiquitin-like protease family profile" evidence="6">
    <location>
        <begin position="281"/>
        <end position="468"/>
    </location>
</feature>